<accession>A0A9Q0IVA7</accession>
<dbReference type="Proteomes" id="UP001148018">
    <property type="component" value="Unassembled WGS sequence"/>
</dbReference>
<evidence type="ECO:0000313" key="1">
    <source>
        <dbReference type="EMBL" id="KAJ3610631.1"/>
    </source>
</evidence>
<gene>
    <name evidence="1" type="ORF">NHX12_022723</name>
</gene>
<name>A0A9Q0IVA7_9TELE</name>
<comment type="caution">
    <text evidence="1">The sequence shown here is derived from an EMBL/GenBank/DDBJ whole genome shotgun (WGS) entry which is preliminary data.</text>
</comment>
<sequence length="77" mass="8524">MAAIIKEMVSRNKRRYQEDGFDLDLTCILQVVSAPPHVESHRAVMCRGRGYGWDTGETGDRRGLWGDGGLGMQGTGR</sequence>
<dbReference type="Gene3D" id="3.90.190.10">
    <property type="entry name" value="Protein tyrosine phosphatase superfamily"/>
    <property type="match status" value="1"/>
</dbReference>
<reference evidence="1" key="1">
    <citation type="submission" date="2022-07" db="EMBL/GenBank/DDBJ databases">
        <title>Chromosome-level genome of Muraenolepis orangiensis.</title>
        <authorList>
            <person name="Kim J."/>
        </authorList>
    </citation>
    <scope>NUCLEOTIDE SEQUENCE</scope>
    <source>
        <strain evidence="1">KU_S4_2022</strain>
        <tissue evidence="1">Muscle</tissue>
    </source>
</reference>
<proteinExistence type="predicted"/>
<evidence type="ECO:0000313" key="2">
    <source>
        <dbReference type="Proteomes" id="UP001148018"/>
    </source>
</evidence>
<dbReference type="AlphaFoldDB" id="A0A9Q0IVA7"/>
<dbReference type="EMBL" id="JANIIK010000038">
    <property type="protein sequence ID" value="KAJ3610631.1"/>
    <property type="molecule type" value="Genomic_DNA"/>
</dbReference>
<keyword evidence="2" id="KW-1185">Reference proteome</keyword>
<dbReference type="InterPro" id="IPR029021">
    <property type="entry name" value="Prot-tyrosine_phosphatase-like"/>
</dbReference>
<dbReference type="OrthoDB" id="16692at2759"/>
<organism evidence="1 2">
    <name type="scientific">Muraenolepis orangiensis</name>
    <name type="common">Patagonian moray cod</name>
    <dbReference type="NCBI Taxonomy" id="630683"/>
    <lineage>
        <taxon>Eukaryota</taxon>
        <taxon>Metazoa</taxon>
        <taxon>Chordata</taxon>
        <taxon>Craniata</taxon>
        <taxon>Vertebrata</taxon>
        <taxon>Euteleostomi</taxon>
        <taxon>Actinopterygii</taxon>
        <taxon>Neopterygii</taxon>
        <taxon>Teleostei</taxon>
        <taxon>Neoteleostei</taxon>
        <taxon>Acanthomorphata</taxon>
        <taxon>Zeiogadaria</taxon>
        <taxon>Gadariae</taxon>
        <taxon>Gadiformes</taxon>
        <taxon>Muraenolepidoidei</taxon>
        <taxon>Muraenolepididae</taxon>
        <taxon>Muraenolepis</taxon>
    </lineage>
</organism>
<protein>
    <submittedName>
        <fullName evidence="1">Uncharacterized protein</fullName>
    </submittedName>
</protein>